<evidence type="ECO:0000313" key="1">
    <source>
        <dbReference type="EMBL" id="SIS75514.1"/>
    </source>
</evidence>
<protein>
    <recommendedName>
        <fullName evidence="3">RHS repeat-associated core domain-containing protein</fullName>
    </recommendedName>
</protein>
<evidence type="ECO:0008006" key="3">
    <source>
        <dbReference type="Google" id="ProtNLM"/>
    </source>
</evidence>
<evidence type="ECO:0000313" key="2">
    <source>
        <dbReference type="Proteomes" id="UP000186795"/>
    </source>
</evidence>
<accession>A0A1N7LP20</accession>
<organism evidence="1 2">
    <name type="scientific">Kroppenstedtia eburnea</name>
    <dbReference type="NCBI Taxonomy" id="714067"/>
    <lineage>
        <taxon>Bacteria</taxon>
        <taxon>Bacillati</taxon>
        <taxon>Bacillota</taxon>
        <taxon>Bacilli</taxon>
        <taxon>Bacillales</taxon>
        <taxon>Thermoactinomycetaceae</taxon>
        <taxon>Kroppenstedtia</taxon>
    </lineage>
</organism>
<dbReference type="EMBL" id="FTOD01000004">
    <property type="protein sequence ID" value="SIS75514.1"/>
    <property type="molecule type" value="Genomic_DNA"/>
</dbReference>
<sequence>MNKYVYTANNPVMFVDPDGMAYKYVTISIVNGHEVNKWRNTEAEIKEAFYFGENQLECRESEIIHAGNRSNFNYYFMPCFIRN</sequence>
<keyword evidence="2" id="KW-1185">Reference proteome</keyword>
<dbReference type="Proteomes" id="UP000186795">
    <property type="component" value="Unassembled WGS sequence"/>
</dbReference>
<gene>
    <name evidence="1" type="ORF">SAMN05421790_104300</name>
</gene>
<name>A0A1N7LP20_9BACL</name>
<reference evidence="2" key="1">
    <citation type="submission" date="2017-01" db="EMBL/GenBank/DDBJ databases">
        <authorList>
            <person name="Varghese N."/>
            <person name="Submissions S."/>
        </authorList>
    </citation>
    <scope>NUCLEOTIDE SEQUENCE [LARGE SCALE GENOMIC DNA]</scope>
    <source>
        <strain evidence="2">DSM 45196</strain>
    </source>
</reference>
<dbReference type="AlphaFoldDB" id="A0A1N7LP20"/>
<proteinExistence type="predicted"/>